<sequence length="70" mass="7632">MESAFLAEASARGEAVTPAQPTDNASREPLPGLDELVQRVPVEVRAVLDELFRARFVSVQRVPESALKRG</sequence>
<gene>
    <name evidence="2" type="ORF">K0B96_04510</name>
</gene>
<dbReference type="KEGG" id="ole:K0B96_04510"/>
<evidence type="ECO:0000256" key="1">
    <source>
        <dbReference type="SAM" id="MobiDB-lite"/>
    </source>
</evidence>
<name>A0A8F9TZA0_9BACT</name>
<dbReference type="EMBL" id="CP080507">
    <property type="protein sequence ID" value="QYM80757.1"/>
    <property type="molecule type" value="Genomic_DNA"/>
</dbReference>
<organism evidence="2 3">
    <name type="scientific">Horticoccus luteus</name>
    <dbReference type="NCBI Taxonomy" id="2862869"/>
    <lineage>
        <taxon>Bacteria</taxon>
        <taxon>Pseudomonadati</taxon>
        <taxon>Verrucomicrobiota</taxon>
        <taxon>Opitutia</taxon>
        <taxon>Opitutales</taxon>
        <taxon>Opitutaceae</taxon>
        <taxon>Horticoccus</taxon>
    </lineage>
</organism>
<feature type="region of interest" description="Disordered" evidence="1">
    <location>
        <begin position="1"/>
        <end position="32"/>
    </location>
</feature>
<dbReference type="Proteomes" id="UP000825051">
    <property type="component" value="Chromosome"/>
</dbReference>
<accession>A0A8F9TZA0</accession>
<protein>
    <submittedName>
        <fullName evidence="2">Uncharacterized protein</fullName>
    </submittedName>
</protein>
<dbReference type="AlphaFoldDB" id="A0A8F9TZA0"/>
<evidence type="ECO:0000313" key="3">
    <source>
        <dbReference type="Proteomes" id="UP000825051"/>
    </source>
</evidence>
<evidence type="ECO:0000313" key="2">
    <source>
        <dbReference type="EMBL" id="QYM80757.1"/>
    </source>
</evidence>
<reference evidence="2" key="1">
    <citation type="submission" date="2021-08" db="EMBL/GenBank/DDBJ databases">
        <title>Genome of a novel bacterium of the phylum Verrucomicrobia, Oleiharenicola sp. KSB-15.</title>
        <authorList>
            <person name="Chung J.-H."/>
            <person name="Ahn J.-H."/>
            <person name="Yoon Y."/>
            <person name="Kim D.-Y."/>
            <person name="An S.-H."/>
            <person name="Park I."/>
            <person name="Yeon J."/>
        </authorList>
    </citation>
    <scope>NUCLEOTIDE SEQUENCE</scope>
    <source>
        <strain evidence="2">KSB-15</strain>
    </source>
</reference>
<keyword evidence="3" id="KW-1185">Reference proteome</keyword>
<proteinExistence type="predicted"/>